<sequence>MTENHDGEAAPNTALTLEDIGGELRIEDTILGKRLGFSEPKKIRPLIKRHAAALEKFGARLTVSRVVNGGAAEVSYLNRQQAIFITAKSGTEVATQATIEIVKRFDELEQNSRQNAPQFAVPRTLADALRLALEQTEKVERQAAQIDAMKTDIQVLERIQKADDLYGIRQAAQILQVEEKKFTAWLVANRWCFRHPGSAVLMAFADKRRAPRQFAVHKLETFEKRDGSQGSRETLKFTTAGISRLAAEFNVADMFGGVQ</sequence>
<name>A0AA43ZI68_9HYPH</name>
<organism evidence="2 3">
    <name type="scientific">Ferranicluibacter rubi</name>
    <dbReference type="NCBI Taxonomy" id="2715133"/>
    <lineage>
        <taxon>Bacteria</taxon>
        <taxon>Pseudomonadati</taxon>
        <taxon>Pseudomonadota</taxon>
        <taxon>Alphaproteobacteria</taxon>
        <taxon>Hyphomicrobiales</taxon>
        <taxon>Rhizobiaceae</taxon>
        <taxon>Ferranicluibacter</taxon>
    </lineage>
</organism>
<dbReference type="GO" id="GO:0003677">
    <property type="term" value="F:DNA binding"/>
    <property type="evidence" value="ECO:0007669"/>
    <property type="project" value="InterPro"/>
</dbReference>
<dbReference type="EMBL" id="JAANCM010000009">
    <property type="protein sequence ID" value="NHT77531.1"/>
    <property type="molecule type" value="Genomic_DNA"/>
</dbReference>
<dbReference type="Proteomes" id="UP001155840">
    <property type="component" value="Unassembled WGS sequence"/>
</dbReference>
<proteinExistence type="predicted"/>
<comment type="caution">
    <text evidence="2">The sequence shown here is derived from an EMBL/GenBank/DDBJ whole genome shotgun (WGS) entry which is preliminary data.</text>
</comment>
<accession>A0AA43ZI68</accession>
<gene>
    <name evidence="2" type="ORF">G8E10_17595</name>
</gene>
<protein>
    <recommendedName>
        <fullName evidence="1">Antirepressor protein C-terminal domain-containing protein</fullName>
    </recommendedName>
</protein>
<evidence type="ECO:0000259" key="1">
    <source>
        <dbReference type="Pfam" id="PF03374"/>
    </source>
</evidence>
<evidence type="ECO:0000313" key="3">
    <source>
        <dbReference type="Proteomes" id="UP001155840"/>
    </source>
</evidence>
<dbReference type="InterPro" id="IPR005039">
    <property type="entry name" value="Ant_C"/>
</dbReference>
<dbReference type="Pfam" id="PF03374">
    <property type="entry name" value="ANT"/>
    <property type="match status" value="1"/>
</dbReference>
<evidence type="ECO:0000313" key="2">
    <source>
        <dbReference type="EMBL" id="NHT77531.1"/>
    </source>
</evidence>
<dbReference type="AlphaFoldDB" id="A0AA43ZI68"/>
<reference evidence="2" key="1">
    <citation type="submission" date="2020-03" db="EMBL/GenBank/DDBJ databases">
        <title>Ferranicluibacter endophyticum gen. nov., sp. nov., a new genus isolated from Rubus ulmifolius Schott. stem.</title>
        <authorList>
            <person name="Roca-Couso R."/>
            <person name="Flores-Felix J.D."/>
            <person name="Igual J.M."/>
            <person name="Rivas R."/>
        </authorList>
    </citation>
    <scope>NUCLEOTIDE SEQUENCE</scope>
    <source>
        <strain evidence="2">CRRU44</strain>
    </source>
</reference>
<dbReference type="RefSeq" id="WP_167130097.1">
    <property type="nucleotide sequence ID" value="NZ_JAANCM010000009.1"/>
</dbReference>
<feature type="domain" description="Antirepressor protein C-terminal" evidence="1">
    <location>
        <begin position="144"/>
        <end position="249"/>
    </location>
</feature>
<keyword evidence="3" id="KW-1185">Reference proteome</keyword>